<reference evidence="1" key="1">
    <citation type="submission" date="2019-08" db="EMBL/GenBank/DDBJ databases">
        <authorList>
            <person name="Kucharzyk K."/>
            <person name="Murdoch R.W."/>
            <person name="Higgins S."/>
            <person name="Loffler F."/>
        </authorList>
    </citation>
    <scope>NUCLEOTIDE SEQUENCE</scope>
</reference>
<protein>
    <submittedName>
        <fullName evidence="1">Uncharacterized protein</fullName>
    </submittedName>
</protein>
<sequence>MADRTMEWVAGRMEDYGLRQDRSEIKDRFLALLGAVGNLISKTHFTGEGDYRKDLKKSLEVFCALFKLPAYDLDSTVERMDGMLSENSIAIGDYHI</sequence>
<comment type="caution">
    <text evidence="1">The sequence shown here is derived from an EMBL/GenBank/DDBJ whole genome shotgun (WGS) entry which is preliminary data.</text>
</comment>
<accession>A0A645GFZ0</accession>
<dbReference type="AlphaFoldDB" id="A0A645GFZ0"/>
<dbReference type="EMBL" id="VSSQ01074137">
    <property type="protein sequence ID" value="MPN25086.1"/>
    <property type="molecule type" value="Genomic_DNA"/>
</dbReference>
<evidence type="ECO:0000313" key="1">
    <source>
        <dbReference type="EMBL" id="MPN25086.1"/>
    </source>
</evidence>
<name>A0A645GFZ0_9ZZZZ</name>
<proteinExistence type="predicted"/>
<organism evidence="1">
    <name type="scientific">bioreactor metagenome</name>
    <dbReference type="NCBI Taxonomy" id="1076179"/>
    <lineage>
        <taxon>unclassified sequences</taxon>
        <taxon>metagenomes</taxon>
        <taxon>ecological metagenomes</taxon>
    </lineage>
</organism>
<gene>
    <name evidence="1" type="ORF">SDC9_172493</name>
</gene>